<dbReference type="AlphaFoldDB" id="A0A8H3CQ83"/>
<keyword evidence="3" id="KW-1133">Transmembrane helix</keyword>
<dbReference type="InterPro" id="IPR039559">
    <property type="entry name" value="AIM6_PI-PLC-like_dom"/>
</dbReference>
<feature type="non-terminal residue" evidence="5">
    <location>
        <position position="1"/>
    </location>
</feature>
<feature type="transmembrane region" description="Helical" evidence="3">
    <location>
        <begin position="447"/>
        <end position="465"/>
    </location>
</feature>
<feature type="transmembrane region" description="Helical" evidence="3">
    <location>
        <begin position="485"/>
        <end position="503"/>
    </location>
</feature>
<dbReference type="InterPro" id="IPR004853">
    <property type="entry name" value="Sugar_P_trans_dom"/>
</dbReference>
<dbReference type="SUPFAM" id="SSF51695">
    <property type="entry name" value="PLC-like phosphodiesterases"/>
    <property type="match status" value="1"/>
</dbReference>
<organism evidence="5 6">
    <name type="scientific">Rhizoctonia solani</name>
    <dbReference type="NCBI Taxonomy" id="456999"/>
    <lineage>
        <taxon>Eukaryota</taxon>
        <taxon>Fungi</taxon>
        <taxon>Dikarya</taxon>
        <taxon>Basidiomycota</taxon>
        <taxon>Agaricomycotina</taxon>
        <taxon>Agaricomycetes</taxon>
        <taxon>Cantharellales</taxon>
        <taxon>Ceratobasidiaceae</taxon>
        <taxon>Rhizoctonia</taxon>
    </lineage>
</organism>
<dbReference type="GO" id="GO:0006629">
    <property type="term" value="P:lipid metabolic process"/>
    <property type="evidence" value="ECO:0007669"/>
    <property type="project" value="InterPro"/>
</dbReference>
<keyword evidence="3" id="KW-0472">Membrane</keyword>
<evidence type="ECO:0000256" key="1">
    <source>
        <dbReference type="ARBA" id="ARBA00008858"/>
    </source>
</evidence>
<evidence type="ECO:0000256" key="2">
    <source>
        <dbReference type="ARBA" id="ARBA00014286"/>
    </source>
</evidence>
<name>A0A8H3CQ83_9AGAM</name>
<feature type="transmembrane region" description="Helical" evidence="3">
    <location>
        <begin position="515"/>
        <end position="536"/>
    </location>
</feature>
<evidence type="ECO:0000313" key="6">
    <source>
        <dbReference type="Proteomes" id="UP000663840"/>
    </source>
</evidence>
<feature type="transmembrane region" description="Helical" evidence="3">
    <location>
        <begin position="543"/>
        <end position="560"/>
    </location>
</feature>
<accession>A0A8H3CQ83</accession>
<feature type="domain" description="Sugar phosphate transporter" evidence="4">
    <location>
        <begin position="420"/>
        <end position="701"/>
    </location>
</feature>
<feature type="transmembrane region" description="Helical" evidence="3">
    <location>
        <begin position="601"/>
        <end position="619"/>
    </location>
</feature>
<dbReference type="InterPro" id="IPR051236">
    <property type="entry name" value="HAT_RTT109-like"/>
</dbReference>
<dbReference type="PANTHER" id="PTHR31571:SF1">
    <property type="entry name" value="ALTERED INHERITANCE OF MITOCHONDRIA PROTEIN 6"/>
    <property type="match status" value="1"/>
</dbReference>
<feature type="transmembrane region" description="Helical" evidence="3">
    <location>
        <begin position="416"/>
        <end position="435"/>
    </location>
</feature>
<dbReference type="PANTHER" id="PTHR31571">
    <property type="entry name" value="ALTERED INHERITANCE OF MITOCHONDRIA PROTEIN 6"/>
    <property type="match status" value="1"/>
</dbReference>
<gene>
    <name evidence="5" type="ORF">RDB_LOCUS147655</name>
</gene>
<sequence>RTRNPKTLAGNSPSLKALSPLVLLALGVLVMWPPSFSVMRGVVTGLGLVASITPSFAYRTIDEVITDWKNQPQSTYPTQFTRGIIPKGIHSHNDYWRDVPLFSAIAVGAISVEADVWLWDNELYVGHDPSSLTTKRTFSSLYVNPLLSILKQQNPKSSFPYTNNTRYGVFDTVIDQTLYLFVDVKTDGNTTWPLVIKQLEPLREGGWLSYWDAETGVLRPGAVTVVGTGNTPFDQIQAHTTLHRDAFYDAPITSFSSDSPGEYNTSSVVIASGSLANALGGSMSGSTFNDTQIDILARQIQGAHAAGVKVRYWETPGWPLSKRDYVWKTLEGLGVDLLNADDIQAAAGLKEVCLLLIDTIRKPHIRHYTYSPSMSSDKDAGATVPVMEKIDQVVHPLVPESDKPAEVITTKSKPKLSATTIIPIWIVLSSSVIMYNNYLYNTLNFKYPVFLVTFHLFFAAIGTRVLQRTTNLLDGAKDVSMSRDVFLRAILPIGLLFSGSLIMSNKAYLYLSVSYIQMLKAFTPVAILLISFAFRIQEPNRRLVAIVCMISGGVSLASYGELKFDMFGFSIQALAVVFEASRLVMIQLLLHGMKMDPLVSLHYYAPVCAAINLLILPFTEGLEPFYHLTELGPLILFSNAAVAFLLNVAAVFLIGVGSGLVLTLAGVFKDILLISGSVLLFGNEITPLQVFGYSIALGGLVAFKTTGGK</sequence>
<dbReference type="Proteomes" id="UP000663840">
    <property type="component" value="Unassembled WGS sequence"/>
</dbReference>
<dbReference type="InterPro" id="IPR017946">
    <property type="entry name" value="PLC-like_Pdiesterase_TIM-brl"/>
</dbReference>
<evidence type="ECO:0000313" key="5">
    <source>
        <dbReference type="EMBL" id="CAE6490527.1"/>
    </source>
</evidence>
<evidence type="ECO:0000256" key="3">
    <source>
        <dbReference type="SAM" id="Phobius"/>
    </source>
</evidence>
<protein>
    <recommendedName>
        <fullName evidence="2">Altered inheritance of mitochondria protein 6</fullName>
    </recommendedName>
</protein>
<feature type="transmembrane region" description="Helical" evidence="3">
    <location>
        <begin position="687"/>
        <end position="703"/>
    </location>
</feature>
<keyword evidence="3" id="KW-0812">Transmembrane</keyword>
<feature type="transmembrane region" description="Helical" evidence="3">
    <location>
        <begin position="38"/>
        <end position="58"/>
    </location>
</feature>
<comment type="similarity">
    <text evidence="1">Belongs to the AIM6 family.</text>
</comment>
<proteinExistence type="inferred from homology"/>
<feature type="transmembrane region" description="Helical" evidence="3">
    <location>
        <begin position="660"/>
        <end position="681"/>
    </location>
</feature>
<dbReference type="EMBL" id="CAJMWR010004237">
    <property type="protein sequence ID" value="CAE6490527.1"/>
    <property type="molecule type" value="Genomic_DNA"/>
</dbReference>
<feature type="transmembrane region" description="Helical" evidence="3">
    <location>
        <begin position="12"/>
        <end position="32"/>
    </location>
</feature>
<evidence type="ECO:0000259" key="4">
    <source>
        <dbReference type="Pfam" id="PF03151"/>
    </source>
</evidence>
<dbReference type="Pfam" id="PF03151">
    <property type="entry name" value="TPT"/>
    <property type="match status" value="1"/>
</dbReference>
<feature type="transmembrane region" description="Helical" evidence="3">
    <location>
        <begin position="631"/>
        <end position="653"/>
    </location>
</feature>
<reference evidence="5" key="1">
    <citation type="submission" date="2021-01" db="EMBL/GenBank/DDBJ databases">
        <authorList>
            <person name="Kaushik A."/>
        </authorList>
    </citation>
    <scope>NUCLEOTIDE SEQUENCE</scope>
    <source>
        <strain evidence="5">AG1-1A</strain>
    </source>
</reference>
<feature type="transmembrane region" description="Helical" evidence="3">
    <location>
        <begin position="566"/>
        <end position="589"/>
    </location>
</feature>
<dbReference type="GO" id="GO:0008081">
    <property type="term" value="F:phosphoric diester hydrolase activity"/>
    <property type="evidence" value="ECO:0007669"/>
    <property type="project" value="InterPro"/>
</dbReference>
<comment type="caution">
    <text evidence="5">The sequence shown here is derived from an EMBL/GenBank/DDBJ whole genome shotgun (WGS) entry which is preliminary data.</text>
</comment>
<dbReference type="CDD" id="cd08577">
    <property type="entry name" value="PI-PLCc_GDPD_SF_unchar3"/>
    <property type="match status" value="1"/>
</dbReference>